<dbReference type="InParanoid" id="C8V4T8"/>
<dbReference type="GeneID" id="74896991"/>
<reference evidence="2" key="1">
    <citation type="journal article" date="2005" name="Nature">
        <title>Sequencing of Aspergillus nidulans and comparative analysis with A. fumigatus and A. oryzae.</title>
        <authorList>
            <person name="Galagan J.E."/>
            <person name="Calvo S.E."/>
            <person name="Cuomo C."/>
            <person name="Ma L.J."/>
            <person name="Wortman J.R."/>
            <person name="Batzoglou S."/>
            <person name="Lee S.I."/>
            <person name="Basturkmen M."/>
            <person name="Spevak C.C."/>
            <person name="Clutterbuck J."/>
            <person name="Kapitonov V."/>
            <person name="Jurka J."/>
            <person name="Scazzocchio C."/>
            <person name="Farman M."/>
            <person name="Butler J."/>
            <person name="Purcell S."/>
            <person name="Harris S."/>
            <person name="Braus G.H."/>
            <person name="Draht O."/>
            <person name="Busch S."/>
            <person name="D'Enfert C."/>
            <person name="Bouchier C."/>
            <person name="Goldman G.H."/>
            <person name="Bell-Pedersen D."/>
            <person name="Griffiths-Jones S."/>
            <person name="Doonan J.H."/>
            <person name="Yu J."/>
            <person name="Vienken K."/>
            <person name="Pain A."/>
            <person name="Freitag M."/>
            <person name="Selker E.U."/>
            <person name="Archer D.B."/>
            <person name="Penalva M.A."/>
            <person name="Oakley B.R."/>
            <person name="Momany M."/>
            <person name="Tanaka T."/>
            <person name="Kumagai T."/>
            <person name="Asai K."/>
            <person name="Machida M."/>
            <person name="Nierman W.C."/>
            <person name="Denning D.W."/>
            <person name="Caddick M."/>
            <person name="Hynes M."/>
            <person name="Paoletti M."/>
            <person name="Fischer R."/>
            <person name="Miller B."/>
            <person name="Dyer P."/>
            <person name="Sachs M.S."/>
            <person name="Osmani S.A."/>
            <person name="Birren B.W."/>
        </authorList>
    </citation>
    <scope>NUCLEOTIDE SEQUENCE [LARGE SCALE GENOMIC DNA]</scope>
    <source>
        <strain evidence="2">FGSC A4 / ATCC 38163 / CBS 112.46 / NRRL 194 / M139</strain>
    </source>
</reference>
<dbReference type="HOGENOM" id="CLU_2996490_0_0_1"/>
<evidence type="ECO:0000313" key="1">
    <source>
        <dbReference type="EMBL" id="CBF75972.1"/>
    </source>
</evidence>
<evidence type="ECO:0000313" key="2">
    <source>
        <dbReference type="Proteomes" id="UP000000560"/>
    </source>
</evidence>
<protein>
    <submittedName>
        <fullName evidence="1">Uncharacterized protein</fullName>
    </submittedName>
</protein>
<dbReference type="KEGG" id="ani:ANIA_11398"/>
<keyword evidence="2" id="KW-1185">Reference proteome</keyword>
<dbReference type="Proteomes" id="UP000000560">
    <property type="component" value="Chromosome II"/>
</dbReference>
<gene>
    <name evidence="1" type="ORF">ANIA_11398</name>
</gene>
<organism evidence="1 2">
    <name type="scientific">Emericella nidulans (strain FGSC A4 / ATCC 38163 / CBS 112.46 / NRRL 194 / M139)</name>
    <name type="common">Aspergillus nidulans</name>
    <dbReference type="NCBI Taxonomy" id="227321"/>
    <lineage>
        <taxon>Eukaryota</taxon>
        <taxon>Fungi</taxon>
        <taxon>Dikarya</taxon>
        <taxon>Ascomycota</taxon>
        <taxon>Pezizomycotina</taxon>
        <taxon>Eurotiomycetes</taxon>
        <taxon>Eurotiomycetidae</taxon>
        <taxon>Eurotiales</taxon>
        <taxon>Aspergillaceae</taxon>
        <taxon>Aspergillus</taxon>
        <taxon>Aspergillus subgen. Nidulantes</taxon>
    </lineage>
</organism>
<name>C8V4T8_EMENI</name>
<proteinExistence type="predicted"/>
<sequence>MADAITGFAAPTRKGMDARFAVSKFFAQSVVGRPLCAGCLEQGYECPGLGIASTYIS</sequence>
<dbReference type="AlphaFoldDB" id="C8V4T8"/>
<dbReference type="RefSeq" id="XP_050467542.1">
    <property type="nucleotide sequence ID" value="XM_050611519.1"/>
</dbReference>
<accession>C8V4T8</accession>
<reference evidence="2" key="2">
    <citation type="journal article" date="2009" name="Fungal Genet. Biol.">
        <title>The 2008 update of the Aspergillus nidulans genome annotation: a community effort.</title>
        <authorList>
            <person name="Wortman J.R."/>
            <person name="Gilsenan J.M."/>
            <person name="Joardar V."/>
            <person name="Deegan J."/>
            <person name="Clutterbuck J."/>
            <person name="Andersen M.R."/>
            <person name="Archer D."/>
            <person name="Bencina M."/>
            <person name="Braus G."/>
            <person name="Coutinho P."/>
            <person name="von Dohren H."/>
            <person name="Doonan J."/>
            <person name="Driessen A.J."/>
            <person name="Durek P."/>
            <person name="Espeso E."/>
            <person name="Fekete E."/>
            <person name="Flipphi M."/>
            <person name="Estrada C.G."/>
            <person name="Geysens S."/>
            <person name="Goldman G."/>
            <person name="de Groot P.W."/>
            <person name="Hansen K."/>
            <person name="Harris S.D."/>
            <person name="Heinekamp T."/>
            <person name="Helmstaedt K."/>
            <person name="Henrissat B."/>
            <person name="Hofmann G."/>
            <person name="Homan T."/>
            <person name="Horio T."/>
            <person name="Horiuchi H."/>
            <person name="James S."/>
            <person name="Jones M."/>
            <person name="Karaffa L."/>
            <person name="Karanyi Z."/>
            <person name="Kato M."/>
            <person name="Keller N."/>
            <person name="Kelly D.E."/>
            <person name="Kiel J.A."/>
            <person name="Kim J.M."/>
            <person name="van der Klei I.J."/>
            <person name="Klis F.M."/>
            <person name="Kovalchuk A."/>
            <person name="Krasevec N."/>
            <person name="Kubicek C.P."/>
            <person name="Liu B."/>
            <person name="Maccabe A."/>
            <person name="Meyer V."/>
            <person name="Mirabito P."/>
            <person name="Miskei M."/>
            <person name="Mos M."/>
            <person name="Mullins J."/>
            <person name="Nelson D.R."/>
            <person name="Nielsen J."/>
            <person name="Oakley B.R."/>
            <person name="Osmani S.A."/>
            <person name="Pakula T."/>
            <person name="Paszewski A."/>
            <person name="Paulsen I."/>
            <person name="Pilsyk S."/>
            <person name="Pocsi I."/>
            <person name="Punt P.J."/>
            <person name="Ram A.F."/>
            <person name="Ren Q."/>
            <person name="Robellet X."/>
            <person name="Robson G."/>
            <person name="Seiboth B."/>
            <person name="van Solingen P."/>
            <person name="Specht T."/>
            <person name="Sun J."/>
            <person name="Taheri-Talesh N."/>
            <person name="Takeshita N."/>
            <person name="Ussery D."/>
            <person name="vanKuyk P.A."/>
            <person name="Visser H."/>
            <person name="van de Vondervoort P.J."/>
            <person name="de Vries R.P."/>
            <person name="Walton J."/>
            <person name="Xiang X."/>
            <person name="Xiong Y."/>
            <person name="Zeng A.P."/>
            <person name="Brandt B.W."/>
            <person name="Cornell M.J."/>
            <person name="van den Hondel C.A."/>
            <person name="Visser J."/>
            <person name="Oliver S.G."/>
            <person name="Turner G."/>
        </authorList>
    </citation>
    <scope>GENOME REANNOTATION</scope>
    <source>
        <strain evidence="2">FGSC A4 / ATCC 38163 / CBS 112.46 / NRRL 194 / M139</strain>
    </source>
</reference>
<dbReference type="EMBL" id="BN001302">
    <property type="protein sequence ID" value="CBF75972.1"/>
    <property type="molecule type" value="Genomic_DNA"/>
</dbReference>